<evidence type="ECO:0000256" key="8">
    <source>
        <dbReference type="ARBA" id="ARBA00046432"/>
    </source>
</evidence>
<dbReference type="GO" id="GO:0002183">
    <property type="term" value="P:cytoplasmic translational initiation"/>
    <property type="evidence" value="ECO:0007669"/>
    <property type="project" value="TreeGrafter"/>
</dbReference>
<dbReference type="Gene3D" id="2.160.10.10">
    <property type="entry name" value="Hexapeptide repeat proteins"/>
    <property type="match status" value="1"/>
</dbReference>
<gene>
    <name evidence="11" type="ORF">BN860_14378g</name>
</gene>
<keyword evidence="5" id="KW-0648">Protein biosynthesis</keyword>
<dbReference type="CDD" id="cd04652">
    <property type="entry name" value="LbH_eIF2B_gamma_C"/>
    <property type="match status" value="1"/>
</dbReference>
<comment type="subcellular location">
    <subcellularLocation>
        <location evidence="1">Cytoplasm</location>
        <location evidence="1">Cytosol</location>
    </subcellularLocation>
</comment>
<dbReference type="GO" id="GO:0005085">
    <property type="term" value="F:guanyl-nucleotide exchange factor activity"/>
    <property type="evidence" value="ECO:0007669"/>
    <property type="project" value="TreeGrafter"/>
</dbReference>
<evidence type="ECO:0000259" key="10">
    <source>
        <dbReference type="Pfam" id="PF25084"/>
    </source>
</evidence>
<dbReference type="PANTHER" id="PTHR45989">
    <property type="entry name" value="TRANSLATION INITIATION FACTOR EIF-2B SUBUNIT GAMMA"/>
    <property type="match status" value="1"/>
</dbReference>
<protein>
    <recommendedName>
        <fullName evidence="6">Translation initiation factor eIF2B subunit gamma</fullName>
    </recommendedName>
    <alternativeName>
        <fullName evidence="7">eIF2B GDP-GTP exchange factor subunit gamma</fullName>
    </alternativeName>
</protein>
<dbReference type="SUPFAM" id="SSF53448">
    <property type="entry name" value="Nucleotide-diphospho-sugar transferases"/>
    <property type="match status" value="1"/>
</dbReference>
<evidence type="ECO:0000256" key="4">
    <source>
        <dbReference type="ARBA" id="ARBA00022540"/>
    </source>
</evidence>
<feature type="domain" description="EIF2B subunit epsilon/gamma LbH" evidence="10">
    <location>
        <begin position="370"/>
        <end position="454"/>
    </location>
</feature>
<dbReference type="GO" id="GO:0005829">
    <property type="term" value="C:cytosol"/>
    <property type="evidence" value="ECO:0007669"/>
    <property type="project" value="UniProtKB-SubCell"/>
</dbReference>
<reference evidence="12" key="1">
    <citation type="journal article" date="2013" name="Genome Announc.">
        <title>Genome sequence of the food spoilage yeast Zygosaccharomyces bailii CLIB 213(T).</title>
        <authorList>
            <person name="Galeote V."/>
            <person name="Bigey F."/>
            <person name="Devillers H."/>
            <person name="Neuveglise C."/>
            <person name="Dequin S."/>
        </authorList>
    </citation>
    <scope>NUCLEOTIDE SEQUENCE [LARGE SCALE GENOMIC DNA]</scope>
    <source>
        <strain evidence="12">CLIB 213 / ATCC 58445 / CBS 680 / CCRC 21525 / NBRC 1098 / NCYC 1416 / NRRL Y-2227</strain>
    </source>
</reference>
<dbReference type="PANTHER" id="PTHR45989:SF1">
    <property type="entry name" value="TRANSLATION INITIATION FACTOR EIF-2B SUBUNIT GAMMA"/>
    <property type="match status" value="1"/>
</dbReference>
<sequence>MELQAFILCGQGHNLWPFSQGNLEQHHVSANGMTKALLPIGNRSMLEYVLDWCDQADFKEINVVGNSDDIDAIQRGLQNYLDLRDEQFKLVDKVLSGSTHNHHLQDPKPIKFIKSKAISTGECLQKELLERITGDFVLLPCDFITDIPPQIFIDQYRNRDSDNIAMTFYYKNFLESTDKKQAGKQFFTIYASNENTDARPVLLDIYPMADVKKSKYLQVRTHLLWNYPNTTISTKLENSFVYFCSHEICQLLAERKPGNGTISKNHEEEGVQEESSKEHDDIMLDTTIKPNYFRQENQLVKDPINCHKSLGKIFRDLARRSWQHSKSRETVGMFILPEVGAFFRANSLHVYTEANRFILRIKAQTLATNTQTTTASASAIGADAVIGNNCTILEKSNIKLSAIGPGCKIGNRCRIAGSILLPNVTIEDEVILENVIIGPNGIIGKKSKLTNCCVEGYFNVEPKSNLKGETLTKLDFESDEDMSSNAAESSSDNESLEEEYEDEYEYEDDGLFDH</sequence>
<keyword evidence="12" id="KW-1185">Reference proteome</keyword>
<dbReference type="AlphaFoldDB" id="A0A8J2T5V8"/>
<keyword evidence="4" id="KW-0396">Initiation factor</keyword>
<evidence type="ECO:0000256" key="6">
    <source>
        <dbReference type="ARBA" id="ARBA00044196"/>
    </source>
</evidence>
<accession>A0A8J2T5V8</accession>
<dbReference type="InterPro" id="IPR029044">
    <property type="entry name" value="Nucleotide-diphossugar_trans"/>
</dbReference>
<evidence type="ECO:0000313" key="11">
    <source>
        <dbReference type="EMBL" id="CDF88615.1"/>
    </source>
</evidence>
<dbReference type="Gene3D" id="3.90.550.10">
    <property type="entry name" value="Spore Coat Polysaccharide Biosynthesis Protein SpsA, Chain A"/>
    <property type="match status" value="1"/>
</dbReference>
<organism evidence="11 12">
    <name type="scientific">Zygosaccharomyces bailii (strain CLIB 213 / ATCC 58445 / CBS 680 / BCRC 21525 / NBRC 1098 / NCYC 1416 / NRRL Y-2227)</name>
    <dbReference type="NCBI Taxonomy" id="1333698"/>
    <lineage>
        <taxon>Eukaryota</taxon>
        <taxon>Fungi</taxon>
        <taxon>Dikarya</taxon>
        <taxon>Ascomycota</taxon>
        <taxon>Saccharomycotina</taxon>
        <taxon>Saccharomycetes</taxon>
        <taxon>Saccharomycetales</taxon>
        <taxon>Saccharomycetaceae</taxon>
        <taxon>Zygosaccharomyces</taxon>
    </lineage>
</organism>
<keyword evidence="3" id="KW-0963">Cytoplasm</keyword>
<comment type="similarity">
    <text evidence="2">Belongs to the eIF-2B gamma/epsilon subunits family.</text>
</comment>
<evidence type="ECO:0000256" key="5">
    <source>
        <dbReference type="ARBA" id="ARBA00022917"/>
    </source>
</evidence>
<evidence type="ECO:0000256" key="7">
    <source>
        <dbReference type="ARBA" id="ARBA00044229"/>
    </source>
</evidence>
<dbReference type="Proteomes" id="UP000019375">
    <property type="component" value="Unassembled WGS sequence"/>
</dbReference>
<feature type="compositionally biased region" description="Acidic residues" evidence="9">
    <location>
        <begin position="494"/>
        <end position="514"/>
    </location>
</feature>
<dbReference type="Pfam" id="PF25084">
    <property type="entry name" value="LbH_EIF2B"/>
    <property type="match status" value="1"/>
</dbReference>
<feature type="region of interest" description="Disordered" evidence="9">
    <location>
        <begin position="475"/>
        <end position="514"/>
    </location>
</feature>
<evidence type="ECO:0000256" key="2">
    <source>
        <dbReference type="ARBA" id="ARBA00007878"/>
    </source>
</evidence>
<dbReference type="OrthoDB" id="10250549at2759"/>
<dbReference type="InterPro" id="IPR056764">
    <property type="entry name" value="LbH_EIF2B3/5"/>
</dbReference>
<evidence type="ECO:0000313" key="12">
    <source>
        <dbReference type="Proteomes" id="UP000019375"/>
    </source>
</evidence>
<feature type="compositionally biased region" description="Basic and acidic residues" evidence="9">
    <location>
        <begin position="264"/>
        <end position="280"/>
    </location>
</feature>
<feature type="region of interest" description="Disordered" evidence="9">
    <location>
        <begin position="259"/>
        <end position="280"/>
    </location>
</feature>
<dbReference type="GO" id="GO:0005851">
    <property type="term" value="C:eukaryotic translation initiation factor 2B complex"/>
    <property type="evidence" value="ECO:0007669"/>
    <property type="project" value="TreeGrafter"/>
</dbReference>
<dbReference type="GO" id="GO:0003743">
    <property type="term" value="F:translation initiation factor activity"/>
    <property type="evidence" value="ECO:0007669"/>
    <property type="project" value="UniProtKB-KW"/>
</dbReference>
<evidence type="ECO:0000256" key="3">
    <source>
        <dbReference type="ARBA" id="ARBA00022490"/>
    </source>
</evidence>
<dbReference type="EMBL" id="HG316455">
    <property type="protein sequence ID" value="CDF88615.1"/>
    <property type="molecule type" value="Genomic_DNA"/>
</dbReference>
<dbReference type="InterPro" id="IPR051960">
    <property type="entry name" value="eIF2B_gamma"/>
</dbReference>
<evidence type="ECO:0000256" key="9">
    <source>
        <dbReference type="SAM" id="MobiDB-lite"/>
    </source>
</evidence>
<evidence type="ECO:0000256" key="1">
    <source>
        <dbReference type="ARBA" id="ARBA00004514"/>
    </source>
</evidence>
<name>A0A8J2T5V8_ZYGB2</name>
<feature type="compositionally biased region" description="Low complexity" evidence="9">
    <location>
        <begin position="483"/>
        <end position="493"/>
    </location>
</feature>
<proteinExistence type="inferred from homology"/>
<comment type="subunit">
    <text evidence="8">Component of the translation initiation factor 2B (eIF2B) complex which is a heterodecamer of two sets of five different subunits: alpha, beta, gamma, delta and epsilon. Subunits alpha, beta and delta comprise a regulatory subcomplex and subunits epsilon and gamma comprise a catalytic subcomplex. Within the complex, the hexameric regulatory complex resides at the center, with the two heterodimeric catalytic subcomplexes bound on opposite sides.</text>
</comment>